<protein>
    <submittedName>
        <fullName evidence="3">Site-specific recombinase XerD</fullName>
    </submittedName>
</protein>
<dbReference type="AlphaFoldDB" id="A0A7J9S0X0"/>
<dbReference type="EMBL" id="JACHIQ010000002">
    <property type="protein sequence ID" value="MBB6067939.1"/>
    <property type="molecule type" value="Genomic_DNA"/>
</dbReference>
<proteinExistence type="predicted"/>
<feature type="domain" description="Tyr recombinase" evidence="2">
    <location>
        <begin position="16"/>
        <end position="92"/>
    </location>
</feature>
<gene>
    <name evidence="3" type="ORF">HNP97_001449</name>
</gene>
<keyword evidence="1" id="KW-0233">DNA recombination</keyword>
<dbReference type="InterPro" id="IPR011010">
    <property type="entry name" value="DNA_brk_join_enz"/>
</dbReference>
<dbReference type="InterPro" id="IPR013762">
    <property type="entry name" value="Integrase-like_cat_sf"/>
</dbReference>
<evidence type="ECO:0000256" key="1">
    <source>
        <dbReference type="ARBA" id="ARBA00023172"/>
    </source>
</evidence>
<comment type="caution">
    <text evidence="3">The sequence shown here is derived from an EMBL/GenBank/DDBJ whole genome shotgun (WGS) entry which is preliminary data.</text>
</comment>
<dbReference type="Gene3D" id="1.10.443.10">
    <property type="entry name" value="Intergrase catalytic core"/>
    <property type="match status" value="1"/>
</dbReference>
<sequence>MSILQNENVCSMSCFFLFFRHIFQKRNLLTTIFAKQIKKLQDQGLIAPNKRLVIHHLGHGRAVDLLENGMPIDILKEYLGHASLETTLFYAHFWEENLKC</sequence>
<organism evidence="3 4">
    <name type="scientific">Methanococcus maripaludis</name>
    <name type="common">Methanococcus deltae</name>
    <dbReference type="NCBI Taxonomy" id="39152"/>
    <lineage>
        <taxon>Archaea</taxon>
        <taxon>Methanobacteriati</taxon>
        <taxon>Methanobacteriota</taxon>
        <taxon>Methanomada group</taxon>
        <taxon>Methanococci</taxon>
        <taxon>Methanococcales</taxon>
        <taxon>Methanococcaceae</taxon>
        <taxon>Methanococcus</taxon>
    </lineage>
</organism>
<dbReference type="SUPFAM" id="SSF56349">
    <property type="entry name" value="DNA breaking-rejoining enzymes"/>
    <property type="match status" value="1"/>
</dbReference>
<dbReference type="GO" id="GO:0015074">
    <property type="term" value="P:DNA integration"/>
    <property type="evidence" value="ECO:0007669"/>
    <property type="project" value="InterPro"/>
</dbReference>
<reference evidence="3 4" key="1">
    <citation type="submission" date="2020-08" db="EMBL/GenBank/DDBJ databases">
        <title>Genomic Encyclopedia of Type Strains, Phase IV (KMG-V): Genome sequencing to study the core and pangenomes of soil and plant-associated prokaryotes.</title>
        <authorList>
            <person name="Whitman W."/>
        </authorList>
    </citation>
    <scope>NUCLEOTIDE SEQUENCE [LARGE SCALE GENOMIC DNA]</scope>
    <source>
        <strain evidence="3 4">DSM 7078</strain>
    </source>
</reference>
<evidence type="ECO:0000313" key="3">
    <source>
        <dbReference type="EMBL" id="MBB6067939.1"/>
    </source>
</evidence>
<evidence type="ECO:0000313" key="4">
    <source>
        <dbReference type="Proteomes" id="UP000584706"/>
    </source>
</evidence>
<dbReference type="GO" id="GO:0006310">
    <property type="term" value="P:DNA recombination"/>
    <property type="evidence" value="ECO:0007669"/>
    <property type="project" value="UniProtKB-KW"/>
</dbReference>
<dbReference type="Proteomes" id="UP000584706">
    <property type="component" value="Unassembled WGS sequence"/>
</dbReference>
<name>A0A7J9S0X0_METMI</name>
<dbReference type="RefSeq" id="WP_260170428.1">
    <property type="nucleotide sequence ID" value="NZ_JACHIQ010000002.1"/>
</dbReference>
<accession>A0A7J9S0X0</accession>
<evidence type="ECO:0000259" key="2">
    <source>
        <dbReference type="Pfam" id="PF00589"/>
    </source>
</evidence>
<dbReference type="GO" id="GO:0003677">
    <property type="term" value="F:DNA binding"/>
    <property type="evidence" value="ECO:0007669"/>
    <property type="project" value="InterPro"/>
</dbReference>
<dbReference type="Pfam" id="PF00589">
    <property type="entry name" value="Phage_integrase"/>
    <property type="match status" value="1"/>
</dbReference>
<dbReference type="InterPro" id="IPR002104">
    <property type="entry name" value="Integrase_catalytic"/>
</dbReference>